<evidence type="ECO:0000313" key="6">
    <source>
        <dbReference type="Proteomes" id="UP000078084"/>
    </source>
</evidence>
<reference evidence="5 7" key="2">
    <citation type="submission" date="2019-02" db="EMBL/GenBank/DDBJ databases">
        <title>Genomic Encyclopedia of Type Strains, Phase IV (KMG-IV): sequencing the most valuable type-strain genomes for metagenomic binning, comparative biology and taxonomic classification.</title>
        <authorList>
            <person name="Goeker M."/>
        </authorList>
    </citation>
    <scope>NUCLEOTIDE SEQUENCE [LARGE SCALE GENOMIC DNA]</scope>
    <source>
        <strain evidence="5 7">DSM 16618</strain>
    </source>
</reference>
<keyword evidence="6" id="KW-1185">Reference proteome</keyword>
<feature type="chain" id="PRO_5033251994" evidence="2">
    <location>
        <begin position="32"/>
        <end position="269"/>
    </location>
</feature>
<dbReference type="SUPFAM" id="SSF53850">
    <property type="entry name" value="Periplasmic binding protein-like II"/>
    <property type="match status" value="1"/>
</dbReference>
<reference evidence="4 6" key="1">
    <citation type="submission" date="2015-04" db="EMBL/GenBank/DDBJ databases">
        <title>Genome sequence of Kerstersia gyiorum CG1.</title>
        <authorList>
            <person name="Greninger A.L."/>
            <person name="Kozyreva V."/>
            <person name="Chaturvedi V."/>
        </authorList>
    </citation>
    <scope>NUCLEOTIDE SEQUENCE [LARGE SCALE GENOMIC DNA]</scope>
    <source>
        <strain evidence="4 6">CG1</strain>
    </source>
</reference>
<dbReference type="Proteomes" id="UP000292039">
    <property type="component" value="Unassembled WGS sequence"/>
</dbReference>
<organism evidence="4 6">
    <name type="scientific">Kerstersia gyiorum</name>
    <dbReference type="NCBI Taxonomy" id="206506"/>
    <lineage>
        <taxon>Bacteria</taxon>
        <taxon>Pseudomonadati</taxon>
        <taxon>Pseudomonadota</taxon>
        <taxon>Betaproteobacteria</taxon>
        <taxon>Burkholderiales</taxon>
        <taxon>Alcaligenaceae</taxon>
        <taxon>Kerstersia</taxon>
    </lineage>
</organism>
<dbReference type="Proteomes" id="UP000078084">
    <property type="component" value="Unassembled WGS sequence"/>
</dbReference>
<dbReference type="EMBL" id="SGWZ01000003">
    <property type="protein sequence ID" value="RZS69661.1"/>
    <property type="molecule type" value="Genomic_DNA"/>
</dbReference>
<evidence type="ECO:0000256" key="1">
    <source>
        <dbReference type="ARBA" id="ARBA00022729"/>
    </source>
</evidence>
<dbReference type="SMART" id="SM00062">
    <property type="entry name" value="PBPb"/>
    <property type="match status" value="1"/>
</dbReference>
<dbReference type="PANTHER" id="PTHR35936:SF37">
    <property type="entry name" value="AMINO ACID ABC TRANSPORTER SUBSTRATE-BINDING PROTEIN"/>
    <property type="match status" value="1"/>
</dbReference>
<dbReference type="OrthoDB" id="5363083at2"/>
<keyword evidence="1 2" id="KW-0732">Signal</keyword>
<proteinExistence type="predicted"/>
<dbReference type="EMBL" id="LBNE01000007">
    <property type="protein sequence ID" value="KKO71409.1"/>
    <property type="molecule type" value="Genomic_DNA"/>
</dbReference>
<feature type="domain" description="Solute-binding protein family 3/N-terminal" evidence="3">
    <location>
        <begin position="43"/>
        <end position="263"/>
    </location>
</feature>
<dbReference type="STRING" id="206506.AAV32_11175"/>
<gene>
    <name evidence="4" type="ORF">AAV32_11175</name>
    <name evidence="5" type="ORF">EV679_2266</name>
</gene>
<evidence type="ECO:0000313" key="4">
    <source>
        <dbReference type="EMBL" id="KKO71409.1"/>
    </source>
</evidence>
<evidence type="ECO:0000313" key="5">
    <source>
        <dbReference type="EMBL" id="RZS69661.1"/>
    </source>
</evidence>
<dbReference type="RefSeq" id="WP_068371800.1">
    <property type="nucleotide sequence ID" value="NZ_CBCSEB010000011.1"/>
</dbReference>
<dbReference type="InterPro" id="IPR001638">
    <property type="entry name" value="Solute-binding_3/MltF_N"/>
</dbReference>
<name>A0A171KR92_9BURK</name>
<dbReference type="PROSITE" id="PS51257">
    <property type="entry name" value="PROKAR_LIPOPROTEIN"/>
    <property type="match status" value="1"/>
</dbReference>
<protein>
    <submittedName>
        <fullName evidence="4 5">Amino acid ABC transporter substrate-binding protein</fullName>
    </submittedName>
</protein>
<dbReference type="PANTHER" id="PTHR35936">
    <property type="entry name" value="MEMBRANE-BOUND LYTIC MUREIN TRANSGLYCOSYLASE F"/>
    <property type="match status" value="1"/>
</dbReference>
<comment type="caution">
    <text evidence="4">The sequence shown here is derived from an EMBL/GenBank/DDBJ whole genome shotgun (WGS) entry which is preliminary data.</text>
</comment>
<sequence length="269" mass="28943">MTARLTSRTAAFIATLAASCAMLMHAGNASADDSLNRVLDKKTLVVGIAGDFPPYGFIGPDFQPQGLEIDLARHIAGKMGVAAELVTVTNPNRIPYLQTRKIDVIISTLGKNPERAQVIDFGSSYAPFFQAVYGPADLKIETIEDLAGKSAAVTRGTIQDDLITQLAPKSLKIQRFEDDASTVQAFVSGQNQLLVTGASMADVVLKKNPQLNAEYKLLLKDSPCFIAVRKGEDALRAQLNAIILEAKQDGTLETLSQQWLGRSTGELPL</sequence>
<evidence type="ECO:0000259" key="3">
    <source>
        <dbReference type="SMART" id="SM00062"/>
    </source>
</evidence>
<dbReference type="GeneID" id="99725672"/>
<evidence type="ECO:0000313" key="7">
    <source>
        <dbReference type="Proteomes" id="UP000292039"/>
    </source>
</evidence>
<feature type="signal peptide" evidence="2">
    <location>
        <begin position="1"/>
        <end position="31"/>
    </location>
</feature>
<accession>A0A171KR92</accession>
<dbReference type="Gene3D" id="3.40.190.10">
    <property type="entry name" value="Periplasmic binding protein-like II"/>
    <property type="match status" value="2"/>
</dbReference>
<evidence type="ECO:0000256" key="2">
    <source>
        <dbReference type="SAM" id="SignalP"/>
    </source>
</evidence>
<dbReference type="Pfam" id="PF00497">
    <property type="entry name" value="SBP_bac_3"/>
    <property type="match status" value="1"/>
</dbReference>
<dbReference type="AlphaFoldDB" id="A0A171KR92"/>